<evidence type="ECO:0000256" key="4">
    <source>
        <dbReference type="ARBA" id="ARBA00004647"/>
    </source>
</evidence>
<dbReference type="FunFam" id="3.40.50.10190:FF:000023">
    <property type="entry name" value="DNA topoisomerase II binding protein 1"/>
    <property type="match status" value="1"/>
</dbReference>
<feature type="compositionally biased region" description="Basic and acidic residues" evidence="15">
    <location>
        <begin position="1210"/>
        <end position="1219"/>
    </location>
</feature>
<evidence type="ECO:0000256" key="3">
    <source>
        <dbReference type="ARBA" id="ARBA00004300"/>
    </source>
</evidence>
<dbReference type="CDD" id="cd18434">
    <property type="entry name" value="BRCT_TopBP1_rpt5"/>
    <property type="match status" value="1"/>
</dbReference>
<evidence type="ECO:0000256" key="6">
    <source>
        <dbReference type="ARBA" id="ARBA00022490"/>
    </source>
</evidence>
<dbReference type="HAMAP" id="MF_00185">
    <property type="entry name" value="IPP_trans"/>
    <property type="match status" value="1"/>
</dbReference>
<dbReference type="CDD" id="cd17731">
    <property type="entry name" value="BRCT_TopBP1_rpt2_like"/>
    <property type="match status" value="1"/>
</dbReference>
<dbReference type="FunFam" id="3.40.50.10190:FF:000028">
    <property type="entry name" value="DNA topoisomerase 2-binding protein 1 isoform X1"/>
    <property type="match status" value="1"/>
</dbReference>
<feature type="region of interest" description="Disordered" evidence="15">
    <location>
        <begin position="1123"/>
        <end position="1249"/>
    </location>
</feature>
<feature type="domain" description="BRCT" evidence="16">
    <location>
        <begin position="925"/>
        <end position="1016"/>
    </location>
</feature>
<feature type="domain" description="BRCT" evidence="16">
    <location>
        <begin position="197"/>
        <end position="281"/>
    </location>
</feature>
<evidence type="ECO:0000256" key="5">
    <source>
        <dbReference type="ARBA" id="ARBA00022454"/>
    </source>
</evidence>
<feature type="region of interest" description="Disordered" evidence="15">
    <location>
        <begin position="1557"/>
        <end position="1577"/>
    </location>
</feature>
<evidence type="ECO:0000259" key="16">
    <source>
        <dbReference type="PROSITE" id="PS50172"/>
    </source>
</evidence>
<feature type="compositionally biased region" description="Basic and acidic residues" evidence="15">
    <location>
        <begin position="505"/>
        <end position="519"/>
    </location>
</feature>
<evidence type="ECO:0000313" key="18">
    <source>
        <dbReference type="Proteomes" id="UP001159428"/>
    </source>
</evidence>
<dbReference type="GO" id="GO:0005634">
    <property type="term" value="C:nucleus"/>
    <property type="evidence" value="ECO:0007669"/>
    <property type="project" value="UniProtKB-SubCell"/>
</dbReference>
<keyword evidence="6" id="KW-0963">Cytoplasm</keyword>
<feature type="compositionally biased region" description="Polar residues" evidence="15">
    <location>
        <begin position="1172"/>
        <end position="1186"/>
    </location>
</feature>
<feature type="compositionally biased region" description="Low complexity" evidence="15">
    <location>
        <begin position="1028"/>
        <end position="1042"/>
    </location>
</feature>
<dbReference type="GO" id="GO:0005813">
    <property type="term" value="C:centrosome"/>
    <property type="evidence" value="ECO:0007669"/>
    <property type="project" value="UniProtKB-SubCell"/>
</dbReference>
<evidence type="ECO:0000256" key="13">
    <source>
        <dbReference type="ARBA" id="ARBA00023242"/>
    </source>
</evidence>
<dbReference type="SUPFAM" id="SSF52540">
    <property type="entry name" value="P-loop containing nucleoside triphosphate hydrolases"/>
    <property type="match status" value="1"/>
</dbReference>
<feature type="compositionally biased region" description="Polar residues" evidence="15">
    <location>
        <begin position="492"/>
        <end position="504"/>
    </location>
</feature>
<keyword evidence="8" id="KW-0677">Repeat</keyword>
<accession>A0AAU9WRG2</accession>
<keyword evidence="5" id="KW-0158">Chromosome</keyword>
<dbReference type="Gene3D" id="3.40.50.10190">
    <property type="entry name" value="BRCT domain"/>
    <property type="match status" value="9"/>
</dbReference>
<dbReference type="InterPro" id="IPR049936">
    <property type="entry name" value="TopBP1_BRCT_8"/>
</dbReference>
<evidence type="ECO:0000256" key="12">
    <source>
        <dbReference type="ARBA" id="ARBA00023212"/>
    </source>
</evidence>
<dbReference type="GO" id="GO:0005694">
    <property type="term" value="C:chromosome"/>
    <property type="evidence" value="ECO:0007669"/>
    <property type="project" value="UniProtKB-SubCell"/>
</dbReference>
<sequence>MASDDENTLRFISVNESMEENLLRASEASKEYDLNSEWISASNLENIDLETHRSVYILENFEGQSFEYLKERNCRIVGPPCILSCLQTETPLPNVQYPVYCVAMRGTAISCTSVPREERDRLYDLIRLMGGIVMKDFTSAVTHLVAGEVGSKKYKVACSFNKPILLPQWVYKCWELSQDEHVCATDEQFMEFKCPTFKGITLCVTGIDAEKRKEIKKLVTQHGGTYSGALDMNTCTHLLVDDPRGEKYEYARRWNLHCVCTQWFYDSVQTGLCLDESSYYTQPDKENNSSQAGARLSGSLIKGSTSKSGTEMKVSNKAAQAAYKSAQKHGNKDLIPSSGRNSMQSNQSKALENVSKIGETHISDPDGSEFDVRVQPGNMFLDGCKIYLSGFSGHKLEKLRKIINSGGGTRFNQINEIVSHVVVGNRINADIDLLRNCDFQAFVVSVQWILDSAKEGKKLPEETYLLSDLLQREDLSLSCKENKDPDKAISKATKSVSILQPNASEENHKDTKAKPKEDHCDGDDDYDDVFLQYLPQSEEKGNEPVHNLPQGDTSAQFKEHSSLSADPDATLDDEEEEAFQEGLLSGKYFTVAGFSSEQLTHLWHLIESNGGKAVASGQTADYAVLPMNTVLEEDLHAKQLVTFCWLEKSLECGHLLALECGFLFKPFSIPDAGKPLSRCVLSISQFTGVERDHLYQLAELLGAHCQEYFVRKESGNYKASTHLMCQYPDGNKYKAAIKWNIPVVSRDWLFACASDGTLVPFDKYPVSIDKKLAMDVIDPCPPEKLRADTTQLSNLKTDEVELPMETTDDTSVPHAQKANSGSGGSTEKQPVKRPSMYFRPFRPSFDLADVMEELASPACPSLRGRKSWGSRNSFPLDDLFAENIKQTLQKLGPVAPSTRESDEGNDNDETFDNVQQEREENGELQQQGILVGVILSVSKKLAQQQTELFALASSLGADYRRLYDGSCTHLIHQGPSNDKTKEYTQAKDRGIHIVSPHWLYSCQEKNERVDETMYPHTFNPKLSLPVVTTGRRMTRSSRAAATEQEMSPLKKRKSLATKMSESSETEKLSKTGSVPEELAREEQAVEGDIAEEVQQDPQMGPATLESLEAREDFKRQLEAIMDATKVKGRRRSRRHTSSNNSSSVSHNSTGNVTSEMSLATKRTSSRLRSRVGSKSNEGDNSNSSSRVKSRLPATDDSEHSQSDTITYDDPAGRMEREKIMAQLKRGCSPSPDTHTEDEEEHRPCSNTNTYAQTLVLKESTVMGVTHTDANNAAERHVREMNVTIKSDPPTPVTSSTPAALPIGLQIKDTHKPQPVNLLDTTALDQTQPRALSTPKFQLSVMTPQEKIDYSALIEQLGGQVFDTVYFNPECTHVVVGKPNRNEKYLAAVAAGKWVLHKSFLEASREAGFFIEESPHEWGQEIPGEPHNKLAAAARRWRVKLRQERAAAAEAGKSPSSCGAFNSWVVLLCVDKSRQPGFKRLLESGGAKVSGCRPPFKNTSDFTHAFVDLAKTKVDSSDLNALQRDNVWCLKPDYIAEYLMQDPPPPPQKYLLSEPVIPGEQDRSVPGQSRKRKGDDLTGGDKRVRKFILDTNERNYLLLITYFMAAGMAGVRRLPLVVILGSTGTGKSKLAIEIGKRLGGEIISADSMQVYKGLDIITNKVTAEEQSQCPHHMIDFVSPLKEFSVVDFRNMALPLIEDIKSRGKIPIVVGGTNYYIESVLWDILIDEDRNDNSSSGEELVEPEGQGPSKKIRKRKLLESTGVLGSATKYNEAVVSPGEASKGSRRSEERPELQFCNDAGVRGEDEHSCKTSLYDKLREVDPAMADRIHPSDSRKVARSLQIFEQHGKPHSTIIQEQQQRPGGNAYGGPQRYKDICVFWLQCQRDILNERLDKRVSEMLNRGLIKELLNFHREYNYVLAGKNSEAKYTEGIFQSIGFKEFHNFLIKQQGKDFDESNASVEDKSLLKTGLENMKTVTRRYAKKQMMWVRNRFLGRPVSSAPDVYGLDATNLADWNNSVLQNALEILDRLMKDERPVIEPLPRVIIQEDRHARHVCEICENRVILGEENWKKHLQSKSHKWHMKRKDRDKQLNAIKDL</sequence>
<dbReference type="FunFam" id="3.40.50.10190:FF:000020">
    <property type="entry name" value="DNA topoisomerase II binding protein 1"/>
    <property type="match status" value="1"/>
</dbReference>
<feature type="domain" description="BRCT" evidence="16">
    <location>
        <begin position="671"/>
        <end position="766"/>
    </location>
</feature>
<feature type="compositionally biased region" description="Polar residues" evidence="15">
    <location>
        <begin position="817"/>
        <end position="828"/>
    </location>
</feature>
<dbReference type="SUPFAM" id="SSF52113">
    <property type="entry name" value="BRCT domain"/>
    <property type="match status" value="7"/>
</dbReference>
<dbReference type="Gene3D" id="3.30.160.60">
    <property type="entry name" value="Classic Zinc Finger"/>
    <property type="match status" value="1"/>
</dbReference>
<comment type="similarity">
    <text evidence="14">Belongs to the TOPBP1 family.</text>
</comment>
<dbReference type="Pfam" id="PF01715">
    <property type="entry name" value="IPPT"/>
    <property type="match status" value="2"/>
</dbReference>
<keyword evidence="18" id="KW-1185">Reference proteome</keyword>
<feature type="compositionally biased region" description="Low complexity" evidence="15">
    <location>
        <begin position="1137"/>
        <end position="1154"/>
    </location>
</feature>
<dbReference type="GO" id="GO:0006270">
    <property type="term" value="P:DNA replication initiation"/>
    <property type="evidence" value="ECO:0007669"/>
    <property type="project" value="TreeGrafter"/>
</dbReference>
<comment type="caution">
    <text evidence="17">The sequence shown here is derived from an EMBL/GenBank/DDBJ whole genome shotgun (WGS) entry which is preliminary data.</text>
</comment>
<keyword evidence="11" id="KW-0234">DNA repair</keyword>
<feature type="region of interest" description="Disordered" evidence="15">
    <location>
        <begin position="481"/>
        <end position="522"/>
    </location>
</feature>
<dbReference type="PANTHER" id="PTHR13561:SF20">
    <property type="entry name" value="DNA TOPOISOMERASE 2-BINDING PROTEIN 1"/>
    <property type="match status" value="1"/>
</dbReference>
<organism evidence="17 18">
    <name type="scientific">Pocillopora meandrina</name>
    <dbReference type="NCBI Taxonomy" id="46732"/>
    <lineage>
        <taxon>Eukaryota</taxon>
        <taxon>Metazoa</taxon>
        <taxon>Cnidaria</taxon>
        <taxon>Anthozoa</taxon>
        <taxon>Hexacorallia</taxon>
        <taxon>Scleractinia</taxon>
        <taxon>Astrocoeniina</taxon>
        <taxon>Pocilloporidae</taxon>
        <taxon>Pocillopora</taxon>
    </lineage>
</organism>
<dbReference type="GO" id="GO:0003677">
    <property type="term" value="F:DNA binding"/>
    <property type="evidence" value="ECO:0007669"/>
    <property type="project" value="UniProtKB-KW"/>
</dbReference>
<dbReference type="CDD" id="cd17727">
    <property type="entry name" value="BRCT_TopBP1_rpt6"/>
    <property type="match status" value="1"/>
</dbReference>
<dbReference type="Gene3D" id="1.10.20.140">
    <property type="match status" value="1"/>
</dbReference>
<dbReference type="GO" id="GO:0052381">
    <property type="term" value="F:tRNA dimethylallyltransferase activity"/>
    <property type="evidence" value="ECO:0007669"/>
    <property type="project" value="InterPro"/>
</dbReference>
<keyword evidence="10" id="KW-0238">DNA-binding</keyword>
<protein>
    <recommendedName>
        <fullName evidence="16">BRCT domain-containing protein</fullName>
    </recommendedName>
</protein>
<gene>
    <name evidence="17" type="ORF">PMEA_00009446</name>
</gene>
<feature type="region of interest" description="Disordered" evidence="15">
    <location>
        <begin position="1730"/>
        <end position="1752"/>
    </location>
</feature>
<dbReference type="InterPro" id="IPR001357">
    <property type="entry name" value="BRCT_dom"/>
</dbReference>
<dbReference type="Pfam" id="PF12738">
    <property type="entry name" value="PTCB-BRCT"/>
    <property type="match status" value="2"/>
</dbReference>
<dbReference type="FunFam" id="3.40.50.10190:FF:000018">
    <property type="entry name" value="DNA topoisomerase 2-binding protein 1"/>
    <property type="match status" value="1"/>
</dbReference>
<dbReference type="InterPro" id="IPR036420">
    <property type="entry name" value="BRCT_dom_sf"/>
</dbReference>
<dbReference type="FunFam" id="3.40.50.10190:FF:000010">
    <property type="entry name" value="DNA topoisomerase II binding protein 1"/>
    <property type="match status" value="1"/>
</dbReference>
<evidence type="ECO:0000256" key="9">
    <source>
        <dbReference type="ARBA" id="ARBA00022763"/>
    </source>
</evidence>
<dbReference type="Pfam" id="PF21298">
    <property type="entry name" value="TopBP1_BRCT0"/>
    <property type="match status" value="1"/>
</dbReference>
<feature type="region of interest" description="Disordered" evidence="15">
    <location>
        <begin position="1026"/>
        <end position="1085"/>
    </location>
</feature>
<name>A0AAU9WRG2_9CNID</name>
<evidence type="ECO:0000256" key="8">
    <source>
        <dbReference type="ARBA" id="ARBA00022737"/>
    </source>
</evidence>
<evidence type="ECO:0000256" key="11">
    <source>
        <dbReference type="ARBA" id="ARBA00023204"/>
    </source>
</evidence>
<dbReference type="PROSITE" id="PS50172">
    <property type="entry name" value="BRCT"/>
    <property type="match status" value="5"/>
</dbReference>
<dbReference type="SMART" id="SM00292">
    <property type="entry name" value="BRCT"/>
    <property type="match status" value="8"/>
</dbReference>
<proteinExistence type="inferred from homology"/>
<feature type="compositionally biased region" description="Basic residues" evidence="15">
    <location>
        <begin position="1126"/>
        <end position="1136"/>
    </location>
</feature>
<keyword evidence="7" id="KW-0597">Phosphoprotein</keyword>
<dbReference type="CDD" id="cd17738">
    <property type="entry name" value="BRCT_TopBP1_rpt7"/>
    <property type="match status" value="1"/>
</dbReference>
<feature type="region of interest" description="Disordered" evidence="15">
    <location>
        <begin position="538"/>
        <end position="568"/>
    </location>
</feature>
<dbReference type="GO" id="GO:0007095">
    <property type="term" value="P:mitotic G2 DNA damage checkpoint signaling"/>
    <property type="evidence" value="ECO:0007669"/>
    <property type="project" value="TreeGrafter"/>
</dbReference>
<dbReference type="InterPro" id="IPR027417">
    <property type="entry name" value="P-loop_NTPase"/>
</dbReference>
<feature type="region of interest" description="Disordered" evidence="15">
    <location>
        <begin position="284"/>
        <end position="346"/>
    </location>
</feature>
<evidence type="ECO:0000256" key="2">
    <source>
        <dbReference type="ARBA" id="ARBA00004286"/>
    </source>
</evidence>
<keyword evidence="13" id="KW-0539">Nucleus</keyword>
<feature type="domain" description="BRCT" evidence="16">
    <location>
        <begin position="102"/>
        <end position="173"/>
    </location>
</feature>
<keyword evidence="9" id="KW-0227">DNA damage</keyword>
<feature type="domain" description="BRCT" evidence="16">
    <location>
        <begin position="376"/>
        <end position="466"/>
    </location>
</feature>
<dbReference type="PANTHER" id="PTHR13561">
    <property type="entry name" value="DNA REPLICATION REGULATOR DPB11-RELATED"/>
    <property type="match status" value="1"/>
</dbReference>
<dbReference type="Gene3D" id="3.40.50.300">
    <property type="entry name" value="P-loop containing nucleotide triphosphate hydrolases"/>
    <property type="match status" value="1"/>
</dbReference>
<evidence type="ECO:0000256" key="14">
    <source>
        <dbReference type="ARBA" id="ARBA00061360"/>
    </source>
</evidence>
<dbReference type="CDD" id="cd17728">
    <property type="entry name" value="BRCT_TopBP1_rpt8"/>
    <property type="match status" value="1"/>
</dbReference>
<feature type="region of interest" description="Disordered" evidence="15">
    <location>
        <begin position="789"/>
        <end position="834"/>
    </location>
</feature>
<evidence type="ECO:0000313" key="17">
    <source>
        <dbReference type="EMBL" id="CAH3123034.1"/>
    </source>
</evidence>
<evidence type="ECO:0000256" key="1">
    <source>
        <dbReference type="ARBA" id="ARBA00004123"/>
    </source>
</evidence>
<keyword evidence="12" id="KW-0206">Cytoskeleton</keyword>
<dbReference type="GO" id="GO:0000922">
    <property type="term" value="C:spindle pole"/>
    <property type="evidence" value="ECO:0007669"/>
    <property type="project" value="UniProtKB-SubCell"/>
</dbReference>
<dbReference type="InterPro" id="IPR049542">
    <property type="entry name" value="TopBP1-like_BRCT0"/>
</dbReference>
<comment type="subcellular location">
    <subcellularLocation>
        <location evidence="2">Chromosome</location>
    </subcellularLocation>
    <subcellularLocation>
        <location evidence="3">Cytoplasm</location>
        <location evidence="3">Cytoskeleton</location>
        <location evidence="3">Microtubule organizing center</location>
        <location evidence="3">Centrosome</location>
    </subcellularLocation>
    <subcellularLocation>
        <location evidence="4">Cytoplasm</location>
        <location evidence="4">Cytoskeleton</location>
        <location evidence="4">Spindle pole</location>
    </subcellularLocation>
    <subcellularLocation>
        <location evidence="1">Nucleus</location>
    </subcellularLocation>
</comment>
<evidence type="ECO:0000256" key="10">
    <source>
        <dbReference type="ARBA" id="ARBA00023125"/>
    </source>
</evidence>
<dbReference type="CDD" id="cd17718">
    <property type="entry name" value="BRCT_TopBP1_rpt3"/>
    <property type="match status" value="1"/>
</dbReference>
<dbReference type="GO" id="GO:0008033">
    <property type="term" value="P:tRNA processing"/>
    <property type="evidence" value="ECO:0007669"/>
    <property type="project" value="InterPro"/>
</dbReference>
<reference evidence="17 18" key="1">
    <citation type="submission" date="2022-05" db="EMBL/GenBank/DDBJ databases">
        <authorList>
            <consortium name="Genoscope - CEA"/>
            <person name="William W."/>
        </authorList>
    </citation>
    <scope>NUCLEOTIDE SEQUENCE [LARGE SCALE GENOMIC DNA]</scope>
</reference>
<dbReference type="Proteomes" id="UP001159428">
    <property type="component" value="Unassembled WGS sequence"/>
</dbReference>
<dbReference type="Pfam" id="PF00533">
    <property type="entry name" value="BRCT"/>
    <property type="match status" value="4"/>
</dbReference>
<dbReference type="InterPro" id="IPR059215">
    <property type="entry name" value="BRCT2_TopBP1-like"/>
</dbReference>
<dbReference type="InterPro" id="IPR018022">
    <property type="entry name" value="IPT"/>
</dbReference>
<dbReference type="EMBL" id="CALNXJ010000019">
    <property type="protein sequence ID" value="CAH3123034.1"/>
    <property type="molecule type" value="Genomic_DNA"/>
</dbReference>
<dbReference type="GO" id="GO:0033314">
    <property type="term" value="P:mitotic DNA replication checkpoint signaling"/>
    <property type="evidence" value="ECO:0007669"/>
    <property type="project" value="TreeGrafter"/>
</dbReference>
<feature type="region of interest" description="Disordered" evidence="15">
    <location>
        <begin position="890"/>
        <end position="910"/>
    </location>
</feature>
<evidence type="ECO:0000256" key="7">
    <source>
        <dbReference type="ARBA" id="ARBA00022553"/>
    </source>
</evidence>
<dbReference type="GO" id="GO:0006281">
    <property type="term" value="P:DNA repair"/>
    <property type="evidence" value="ECO:0007669"/>
    <property type="project" value="UniProtKB-KW"/>
</dbReference>
<evidence type="ECO:0000256" key="15">
    <source>
        <dbReference type="SAM" id="MobiDB-lite"/>
    </source>
</evidence>